<feature type="transmembrane region" description="Helical" evidence="7">
    <location>
        <begin position="345"/>
        <end position="366"/>
    </location>
</feature>
<dbReference type="Pfam" id="PF07690">
    <property type="entry name" value="MFS_1"/>
    <property type="match status" value="1"/>
</dbReference>
<dbReference type="Gene3D" id="1.20.1250.20">
    <property type="entry name" value="MFS general substrate transporter like domains"/>
    <property type="match status" value="1"/>
</dbReference>
<feature type="transmembrane region" description="Helical" evidence="7">
    <location>
        <begin position="277"/>
        <end position="298"/>
    </location>
</feature>
<evidence type="ECO:0000256" key="2">
    <source>
        <dbReference type="ARBA" id="ARBA00022475"/>
    </source>
</evidence>
<evidence type="ECO:0000313" key="8">
    <source>
        <dbReference type="EMBL" id="GAA4947823.1"/>
    </source>
</evidence>
<dbReference type="PANTHER" id="PTHR23513">
    <property type="entry name" value="INTEGRAL MEMBRANE EFFLUX PROTEIN-RELATED"/>
    <property type="match status" value="1"/>
</dbReference>
<comment type="subcellular location">
    <subcellularLocation>
        <location evidence="1">Cell membrane</location>
        <topology evidence="1">Multi-pass membrane protein</topology>
    </subcellularLocation>
</comment>
<dbReference type="Proteomes" id="UP001500466">
    <property type="component" value="Unassembled WGS sequence"/>
</dbReference>
<feature type="compositionally biased region" description="Basic and acidic residues" evidence="6">
    <location>
        <begin position="429"/>
        <end position="447"/>
    </location>
</feature>
<feature type="transmembrane region" description="Helical" evidence="7">
    <location>
        <begin position="191"/>
        <end position="212"/>
    </location>
</feature>
<dbReference type="SUPFAM" id="SSF103473">
    <property type="entry name" value="MFS general substrate transporter"/>
    <property type="match status" value="1"/>
</dbReference>
<keyword evidence="2" id="KW-1003">Cell membrane</keyword>
<dbReference type="InterPro" id="IPR011701">
    <property type="entry name" value="MFS"/>
</dbReference>
<reference evidence="9" key="1">
    <citation type="journal article" date="2019" name="Int. J. Syst. Evol. Microbiol.">
        <title>The Global Catalogue of Microorganisms (GCM) 10K type strain sequencing project: providing services to taxonomists for standard genome sequencing and annotation.</title>
        <authorList>
            <consortium name="The Broad Institute Genomics Platform"/>
            <consortium name="The Broad Institute Genome Sequencing Center for Infectious Disease"/>
            <person name="Wu L."/>
            <person name="Ma J."/>
        </authorList>
    </citation>
    <scope>NUCLEOTIDE SEQUENCE [LARGE SCALE GENOMIC DNA]</scope>
    <source>
        <strain evidence="9">JCM 17986</strain>
    </source>
</reference>
<evidence type="ECO:0000313" key="9">
    <source>
        <dbReference type="Proteomes" id="UP001500466"/>
    </source>
</evidence>
<keyword evidence="9" id="KW-1185">Reference proteome</keyword>
<feature type="transmembrane region" description="Helical" evidence="7">
    <location>
        <begin position="49"/>
        <end position="71"/>
    </location>
</feature>
<protein>
    <submittedName>
        <fullName evidence="8">MFS transporter</fullName>
    </submittedName>
</protein>
<feature type="transmembrane region" description="Helical" evidence="7">
    <location>
        <begin position="224"/>
        <end position="246"/>
    </location>
</feature>
<dbReference type="EMBL" id="BAABHS010000001">
    <property type="protein sequence ID" value="GAA4947823.1"/>
    <property type="molecule type" value="Genomic_DNA"/>
</dbReference>
<name>A0ABP9GM39_9ACTN</name>
<gene>
    <name evidence="8" type="ORF">GCM10023205_04760</name>
</gene>
<evidence type="ECO:0000256" key="4">
    <source>
        <dbReference type="ARBA" id="ARBA00022989"/>
    </source>
</evidence>
<feature type="transmembrane region" description="Helical" evidence="7">
    <location>
        <begin position="134"/>
        <end position="159"/>
    </location>
</feature>
<evidence type="ECO:0000256" key="5">
    <source>
        <dbReference type="ARBA" id="ARBA00023136"/>
    </source>
</evidence>
<sequence>MAPLALAFGALQVGGTATDLGIVLAAGMVSETLLPLVGGVIGDRYPPRVVQVAGYRLLGLLQATSAVLLLTGAMRVPYLIALAVLVGAVTALSASSGANLIPKTLPEPLQGAGVALMSAGINTVKIGGPAVGGLLIAAAGPGWAAAIDAASFLAAAAFITRLRVADPPRTEPSVRESVVAGWAEFRRYRAVVYLTVSGAFVVPLWLATYLVLGPTYAVDRLGGAAGWGTVVTAFTAGLVTGAAVCLKRPPVRPGWTTCVSAAVMAGPPMAMAANAPLAVLVAATFAVGAALNTAIIVWQTWTQQTFAIDVLNRLTAITGTGQRALVPAAYLAAGPTADRAGMHHTLAAAGVLLIAAAAFPLAAACVRGLRVRPPAVPDPRTPELSSPPPTAAAADTARPHGPPGHASGRDATAGARDLMHESAPTHVPPADHHPAEERDATRDHRHT</sequence>
<feature type="transmembrane region" description="Helical" evidence="7">
    <location>
        <begin position="78"/>
        <end position="101"/>
    </location>
</feature>
<dbReference type="PANTHER" id="PTHR23513:SF11">
    <property type="entry name" value="STAPHYLOFERRIN A TRANSPORTER"/>
    <property type="match status" value="1"/>
</dbReference>
<accession>A0ABP9GM39</accession>
<evidence type="ECO:0000256" key="3">
    <source>
        <dbReference type="ARBA" id="ARBA00022692"/>
    </source>
</evidence>
<evidence type="ECO:0000256" key="6">
    <source>
        <dbReference type="SAM" id="MobiDB-lite"/>
    </source>
</evidence>
<dbReference type="InterPro" id="IPR036259">
    <property type="entry name" value="MFS_trans_sf"/>
</dbReference>
<evidence type="ECO:0000256" key="7">
    <source>
        <dbReference type="SAM" id="Phobius"/>
    </source>
</evidence>
<dbReference type="CDD" id="cd06173">
    <property type="entry name" value="MFS_MefA_like"/>
    <property type="match status" value="1"/>
</dbReference>
<keyword evidence="4 7" id="KW-1133">Transmembrane helix</keyword>
<organism evidence="8 9">
    <name type="scientific">Yinghuangia aomiensis</name>
    <dbReference type="NCBI Taxonomy" id="676205"/>
    <lineage>
        <taxon>Bacteria</taxon>
        <taxon>Bacillati</taxon>
        <taxon>Actinomycetota</taxon>
        <taxon>Actinomycetes</taxon>
        <taxon>Kitasatosporales</taxon>
        <taxon>Streptomycetaceae</taxon>
        <taxon>Yinghuangia</taxon>
    </lineage>
</organism>
<feature type="region of interest" description="Disordered" evidence="6">
    <location>
        <begin position="376"/>
        <end position="447"/>
    </location>
</feature>
<evidence type="ECO:0000256" key="1">
    <source>
        <dbReference type="ARBA" id="ARBA00004651"/>
    </source>
</evidence>
<comment type="caution">
    <text evidence="8">The sequence shown here is derived from an EMBL/GenBank/DDBJ whole genome shotgun (WGS) entry which is preliminary data.</text>
</comment>
<keyword evidence="5 7" id="KW-0472">Membrane</keyword>
<proteinExistence type="predicted"/>
<keyword evidence="3 7" id="KW-0812">Transmembrane</keyword>
<feature type="compositionally biased region" description="Pro residues" evidence="6">
    <location>
        <begin position="376"/>
        <end position="390"/>
    </location>
</feature>